<comment type="subcellular location">
    <subcellularLocation>
        <location evidence="1">Membrane</location>
        <topology evidence="1">Single-pass type I membrane protein</topology>
    </subcellularLocation>
</comment>
<keyword evidence="8" id="KW-1185">Reference proteome</keyword>
<comment type="caution">
    <text evidence="7">The sequence shown here is derived from an EMBL/GenBank/DDBJ whole genome shotgun (WGS) entry which is preliminary data.</text>
</comment>
<dbReference type="Pfam" id="PF13927">
    <property type="entry name" value="Ig_3"/>
    <property type="match status" value="1"/>
</dbReference>
<dbReference type="GO" id="GO:0050839">
    <property type="term" value="F:cell adhesion molecule binding"/>
    <property type="evidence" value="ECO:0007669"/>
    <property type="project" value="TreeGrafter"/>
</dbReference>
<dbReference type="PANTHER" id="PTHR11640">
    <property type="entry name" value="NEPHRIN"/>
    <property type="match status" value="1"/>
</dbReference>
<keyword evidence="3" id="KW-1015">Disulfide bond</keyword>
<feature type="domain" description="Ig-like" evidence="6">
    <location>
        <begin position="1"/>
        <end position="73"/>
    </location>
</feature>
<dbReference type="Gene3D" id="2.60.40.10">
    <property type="entry name" value="Immunoglobulins"/>
    <property type="match status" value="1"/>
</dbReference>
<evidence type="ECO:0000256" key="1">
    <source>
        <dbReference type="ARBA" id="ARBA00004479"/>
    </source>
</evidence>
<accession>A0A9D4D2X9</accession>
<dbReference type="GO" id="GO:0005911">
    <property type="term" value="C:cell-cell junction"/>
    <property type="evidence" value="ECO:0007669"/>
    <property type="project" value="TreeGrafter"/>
</dbReference>
<keyword evidence="4" id="KW-0325">Glycoprotein</keyword>
<protein>
    <recommendedName>
        <fullName evidence="6">Ig-like domain-containing protein</fullName>
    </recommendedName>
</protein>
<dbReference type="GO" id="GO:0005886">
    <property type="term" value="C:plasma membrane"/>
    <property type="evidence" value="ECO:0007669"/>
    <property type="project" value="TreeGrafter"/>
</dbReference>
<evidence type="ECO:0000313" key="7">
    <source>
        <dbReference type="EMBL" id="KAH3736939.1"/>
    </source>
</evidence>
<evidence type="ECO:0000256" key="4">
    <source>
        <dbReference type="ARBA" id="ARBA00023180"/>
    </source>
</evidence>
<dbReference type="InterPro" id="IPR036179">
    <property type="entry name" value="Ig-like_dom_sf"/>
</dbReference>
<dbReference type="AlphaFoldDB" id="A0A9D4D2X9"/>
<organism evidence="7 8">
    <name type="scientific">Dreissena polymorpha</name>
    <name type="common">Zebra mussel</name>
    <name type="synonym">Mytilus polymorpha</name>
    <dbReference type="NCBI Taxonomy" id="45954"/>
    <lineage>
        <taxon>Eukaryota</taxon>
        <taxon>Metazoa</taxon>
        <taxon>Spiralia</taxon>
        <taxon>Lophotrochozoa</taxon>
        <taxon>Mollusca</taxon>
        <taxon>Bivalvia</taxon>
        <taxon>Autobranchia</taxon>
        <taxon>Heteroconchia</taxon>
        <taxon>Euheterodonta</taxon>
        <taxon>Imparidentia</taxon>
        <taxon>Neoheterodontei</taxon>
        <taxon>Myida</taxon>
        <taxon>Dreissenoidea</taxon>
        <taxon>Dreissenidae</taxon>
        <taxon>Dreissena</taxon>
    </lineage>
</organism>
<reference evidence="7" key="1">
    <citation type="journal article" date="2019" name="bioRxiv">
        <title>The Genome of the Zebra Mussel, Dreissena polymorpha: A Resource for Invasive Species Research.</title>
        <authorList>
            <person name="McCartney M.A."/>
            <person name="Auch B."/>
            <person name="Kono T."/>
            <person name="Mallez S."/>
            <person name="Zhang Y."/>
            <person name="Obille A."/>
            <person name="Becker A."/>
            <person name="Abrahante J.E."/>
            <person name="Garbe J."/>
            <person name="Badalamenti J.P."/>
            <person name="Herman A."/>
            <person name="Mangelson H."/>
            <person name="Liachko I."/>
            <person name="Sullivan S."/>
            <person name="Sone E.D."/>
            <person name="Koren S."/>
            <person name="Silverstein K.A.T."/>
            <person name="Beckman K.B."/>
            <person name="Gohl D.M."/>
        </authorList>
    </citation>
    <scope>NUCLEOTIDE SEQUENCE</scope>
    <source>
        <strain evidence="7">Duluth1</strain>
        <tissue evidence="7">Whole animal</tissue>
    </source>
</reference>
<dbReference type="SMART" id="SM00409">
    <property type="entry name" value="IG"/>
    <property type="match status" value="1"/>
</dbReference>
<sequence>MDGSRVDNTTLSIMSGNNVSIECASDGYPSPTVRWEHGFNIYNGSFLNLTNIKETDAGTYMCVVENTMNPTFGLETIGRSNLSLQLIVQSK</sequence>
<dbReference type="InterPro" id="IPR051275">
    <property type="entry name" value="Cell_adhesion_signaling"/>
</dbReference>
<evidence type="ECO:0000256" key="3">
    <source>
        <dbReference type="ARBA" id="ARBA00023157"/>
    </source>
</evidence>
<dbReference type="SUPFAM" id="SSF48726">
    <property type="entry name" value="Immunoglobulin"/>
    <property type="match status" value="1"/>
</dbReference>
<evidence type="ECO:0000259" key="6">
    <source>
        <dbReference type="PROSITE" id="PS50835"/>
    </source>
</evidence>
<gene>
    <name evidence="7" type="ORF">DPMN_043515</name>
</gene>
<dbReference type="GO" id="GO:0098609">
    <property type="term" value="P:cell-cell adhesion"/>
    <property type="evidence" value="ECO:0007669"/>
    <property type="project" value="TreeGrafter"/>
</dbReference>
<dbReference type="PANTHER" id="PTHR11640:SF31">
    <property type="entry name" value="IRREGULAR CHIASM C-ROUGHEST PROTEIN-RELATED"/>
    <property type="match status" value="1"/>
</dbReference>
<reference evidence="7" key="2">
    <citation type="submission" date="2020-11" db="EMBL/GenBank/DDBJ databases">
        <authorList>
            <person name="McCartney M.A."/>
            <person name="Auch B."/>
            <person name="Kono T."/>
            <person name="Mallez S."/>
            <person name="Becker A."/>
            <person name="Gohl D.M."/>
            <person name="Silverstein K.A.T."/>
            <person name="Koren S."/>
            <person name="Bechman K.B."/>
            <person name="Herman A."/>
            <person name="Abrahante J.E."/>
            <person name="Garbe J."/>
        </authorList>
    </citation>
    <scope>NUCLEOTIDE SEQUENCE</scope>
    <source>
        <strain evidence="7">Duluth1</strain>
        <tissue evidence="7">Whole animal</tissue>
    </source>
</reference>
<dbReference type="InterPro" id="IPR007110">
    <property type="entry name" value="Ig-like_dom"/>
</dbReference>
<dbReference type="PROSITE" id="PS50835">
    <property type="entry name" value="IG_LIKE"/>
    <property type="match status" value="1"/>
</dbReference>
<keyword evidence="2" id="KW-0472">Membrane</keyword>
<dbReference type="InterPro" id="IPR003598">
    <property type="entry name" value="Ig_sub2"/>
</dbReference>
<evidence type="ECO:0000313" key="8">
    <source>
        <dbReference type="Proteomes" id="UP000828390"/>
    </source>
</evidence>
<evidence type="ECO:0000256" key="2">
    <source>
        <dbReference type="ARBA" id="ARBA00023136"/>
    </source>
</evidence>
<dbReference type="Proteomes" id="UP000828390">
    <property type="component" value="Unassembled WGS sequence"/>
</dbReference>
<evidence type="ECO:0000256" key="5">
    <source>
        <dbReference type="ARBA" id="ARBA00023319"/>
    </source>
</evidence>
<dbReference type="InterPro" id="IPR013783">
    <property type="entry name" value="Ig-like_fold"/>
</dbReference>
<dbReference type="EMBL" id="JAIWYP010000011">
    <property type="protein sequence ID" value="KAH3736939.1"/>
    <property type="molecule type" value="Genomic_DNA"/>
</dbReference>
<proteinExistence type="predicted"/>
<keyword evidence="5" id="KW-0393">Immunoglobulin domain</keyword>
<name>A0A9D4D2X9_DREPO</name>
<dbReference type="SMART" id="SM00408">
    <property type="entry name" value="IGc2"/>
    <property type="match status" value="1"/>
</dbReference>
<dbReference type="InterPro" id="IPR003599">
    <property type="entry name" value="Ig_sub"/>
</dbReference>